<evidence type="ECO:0000256" key="4">
    <source>
        <dbReference type="SAM" id="MobiDB-lite"/>
    </source>
</evidence>
<dbReference type="SUPFAM" id="SSF53822">
    <property type="entry name" value="Periplasmic binding protein-like I"/>
    <property type="match status" value="1"/>
</dbReference>
<evidence type="ECO:0000313" key="5">
    <source>
        <dbReference type="EMBL" id="MPN18047.1"/>
    </source>
</evidence>
<dbReference type="AlphaFoldDB" id="A0A645FU84"/>
<keyword evidence="3" id="KW-0732">Signal</keyword>
<gene>
    <name evidence="5" type="ORF">SDC9_165405</name>
</gene>
<name>A0A645FU84_9ZZZZ</name>
<organism evidence="5">
    <name type="scientific">bioreactor metagenome</name>
    <dbReference type="NCBI Taxonomy" id="1076179"/>
    <lineage>
        <taxon>unclassified sequences</taxon>
        <taxon>metagenomes</taxon>
        <taxon>ecological metagenomes</taxon>
    </lineage>
</organism>
<proteinExistence type="inferred from homology"/>
<sequence length="224" mass="24535">MLPQAKDPKNPKFVLIEGAYGQSTIELQRLGFLTYLSEQLGKSVEDVFNDNIVHNQTGGWMTDGAMNVMQDCLAKTGGDFDGIFVGNEAMANGVRKVLETAGKDNVYPIATENGYEETIAEMKANPDLKYMVDSIPSTAEGDLVFQQVRAYFCGLDFPKHVKCPIVPVTTENVNEVSVLPYKDADAYIALAKEGKTVDLMKTPDTSSENPDWRSMLPLNGAHSS</sequence>
<dbReference type="Gene3D" id="3.40.50.2300">
    <property type="match status" value="1"/>
</dbReference>
<comment type="similarity">
    <text evidence="2">Belongs to the bacterial solute-binding protein 2 family.</text>
</comment>
<comment type="caution">
    <text evidence="5">The sequence shown here is derived from an EMBL/GenBank/DDBJ whole genome shotgun (WGS) entry which is preliminary data.</text>
</comment>
<dbReference type="InterPro" id="IPR028082">
    <property type="entry name" value="Peripla_BP_I"/>
</dbReference>
<dbReference type="PANTHER" id="PTHR46847">
    <property type="entry name" value="D-ALLOSE-BINDING PERIPLASMIC PROTEIN-RELATED"/>
    <property type="match status" value="1"/>
</dbReference>
<evidence type="ECO:0000256" key="2">
    <source>
        <dbReference type="ARBA" id="ARBA00007639"/>
    </source>
</evidence>
<dbReference type="PANTHER" id="PTHR46847:SF1">
    <property type="entry name" value="D-ALLOSE-BINDING PERIPLASMIC PROTEIN-RELATED"/>
    <property type="match status" value="1"/>
</dbReference>
<accession>A0A645FU84</accession>
<dbReference type="EMBL" id="VSSQ01065300">
    <property type="protein sequence ID" value="MPN18047.1"/>
    <property type="molecule type" value="Genomic_DNA"/>
</dbReference>
<evidence type="ECO:0000256" key="1">
    <source>
        <dbReference type="ARBA" id="ARBA00004196"/>
    </source>
</evidence>
<feature type="region of interest" description="Disordered" evidence="4">
    <location>
        <begin position="200"/>
        <end position="224"/>
    </location>
</feature>
<evidence type="ECO:0000256" key="3">
    <source>
        <dbReference type="ARBA" id="ARBA00022729"/>
    </source>
</evidence>
<comment type="subcellular location">
    <subcellularLocation>
        <location evidence="1">Cell envelope</location>
    </subcellularLocation>
</comment>
<dbReference type="GO" id="GO:0030313">
    <property type="term" value="C:cell envelope"/>
    <property type="evidence" value="ECO:0007669"/>
    <property type="project" value="UniProtKB-SubCell"/>
</dbReference>
<protein>
    <submittedName>
        <fullName evidence="5">Uncharacterized protein</fullName>
    </submittedName>
</protein>
<reference evidence="5" key="1">
    <citation type="submission" date="2019-08" db="EMBL/GenBank/DDBJ databases">
        <authorList>
            <person name="Kucharzyk K."/>
            <person name="Murdoch R.W."/>
            <person name="Higgins S."/>
            <person name="Loffler F."/>
        </authorList>
    </citation>
    <scope>NUCLEOTIDE SEQUENCE</scope>
</reference>